<dbReference type="Pfam" id="PF20133">
    <property type="entry name" value="HHL1-like"/>
    <property type="match status" value="1"/>
</dbReference>
<accession>B7GCR7</accession>
<dbReference type="PaxDb" id="2850-Phatr50051"/>
<gene>
    <name evidence="2" type="ORF">PHATRDRAFT_50051</name>
</gene>
<organism evidence="2 3">
    <name type="scientific">Phaeodactylum tricornutum (strain CCAP 1055/1)</name>
    <dbReference type="NCBI Taxonomy" id="556484"/>
    <lineage>
        <taxon>Eukaryota</taxon>
        <taxon>Sar</taxon>
        <taxon>Stramenopiles</taxon>
        <taxon>Ochrophyta</taxon>
        <taxon>Bacillariophyta</taxon>
        <taxon>Bacillariophyceae</taxon>
        <taxon>Bacillariophycidae</taxon>
        <taxon>Naviculales</taxon>
        <taxon>Phaeodactylaceae</taxon>
        <taxon>Phaeodactylum</taxon>
    </lineage>
</organism>
<dbReference type="AlphaFoldDB" id="B7GCR7"/>
<proteinExistence type="predicted"/>
<dbReference type="InParanoid" id="B7GCR7"/>
<dbReference type="GeneID" id="7198802"/>
<evidence type="ECO:0000313" key="3">
    <source>
        <dbReference type="Proteomes" id="UP000000759"/>
    </source>
</evidence>
<sequence>MRFLVLLGLFATASAWTTSSAVSSFGGSVLVTGRGLTTATPSLTMKKGKDNLPPQMRSQYKKQKEMMAMREEMIAAQKPGQDGLPVFNLFVRTKKANMWYPCGSFKGDERSAALAKSYADGGLLAGVSKRQIDGGIAGSLYRDQGKLKESVARSYPQLRKSREDFEFGYKLSYDGLSEEQSSEIKVIEPKETKGVFDSIKNAFSGN</sequence>
<dbReference type="RefSeq" id="XP_002184929.1">
    <property type="nucleotide sequence ID" value="XM_002184893.1"/>
</dbReference>
<protein>
    <submittedName>
        <fullName evidence="2">Uncharacterized protein</fullName>
    </submittedName>
</protein>
<name>B7GCR7_PHATC</name>
<feature type="signal peptide" evidence="1">
    <location>
        <begin position="1"/>
        <end position="15"/>
    </location>
</feature>
<dbReference type="PANTHER" id="PTHR48191:SF2">
    <property type="entry name" value="PROTEIN HHL1, CHLOROPLASTIC"/>
    <property type="match status" value="1"/>
</dbReference>
<dbReference type="EMBL" id="CM000628">
    <property type="protein sequence ID" value="EEC43665.1"/>
    <property type="molecule type" value="Genomic_DNA"/>
</dbReference>
<dbReference type="KEGG" id="pti:PHATRDRAFT_50051"/>
<dbReference type="PANTHER" id="PTHR48191">
    <property type="entry name" value="PROTEIN HHL1 CHLOROPLASTIC"/>
    <property type="match status" value="1"/>
</dbReference>
<feature type="chain" id="PRO_5012384133" evidence="1">
    <location>
        <begin position="16"/>
        <end position="206"/>
    </location>
</feature>
<dbReference type="OrthoDB" id="5077at2759"/>
<keyword evidence="3" id="KW-1185">Reference proteome</keyword>
<dbReference type="OMA" id="KACAFIA"/>
<evidence type="ECO:0000313" key="2">
    <source>
        <dbReference type="EMBL" id="EEC43665.1"/>
    </source>
</evidence>
<reference evidence="2 3" key="1">
    <citation type="journal article" date="2008" name="Nature">
        <title>The Phaeodactylum genome reveals the evolutionary history of diatom genomes.</title>
        <authorList>
            <person name="Bowler C."/>
            <person name="Allen A.E."/>
            <person name="Badger J.H."/>
            <person name="Grimwood J."/>
            <person name="Jabbari K."/>
            <person name="Kuo A."/>
            <person name="Maheswari U."/>
            <person name="Martens C."/>
            <person name="Maumus F."/>
            <person name="Otillar R.P."/>
            <person name="Rayko E."/>
            <person name="Salamov A."/>
            <person name="Vandepoele K."/>
            <person name="Beszteri B."/>
            <person name="Gruber A."/>
            <person name="Heijde M."/>
            <person name="Katinka M."/>
            <person name="Mock T."/>
            <person name="Valentin K."/>
            <person name="Verret F."/>
            <person name="Berges J.A."/>
            <person name="Brownlee C."/>
            <person name="Cadoret J.P."/>
            <person name="Chiovitti A."/>
            <person name="Choi C.J."/>
            <person name="Coesel S."/>
            <person name="De Martino A."/>
            <person name="Detter J.C."/>
            <person name="Durkin C."/>
            <person name="Falciatore A."/>
            <person name="Fournet J."/>
            <person name="Haruta M."/>
            <person name="Huysman M.J."/>
            <person name="Jenkins B.D."/>
            <person name="Jiroutova K."/>
            <person name="Jorgensen R.E."/>
            <person name="Joubert Y."/>
            <person name="Kaplan A."/>
            <person name="Kroger N."/>
            <person name="Kroth P.G."/>
            <person name="La Roche J."/>
            <person name="Lindquist E."/>
            <person name="Lommer M."/>
            <person name="Martin-Jezequel V."/>
            <person name="Lopez P.J."/>
            <person name="Lucas S."/>
            <person name="Mangogna M."/>
            <person name="McGinnis K."/>
            <person name="Medlin L.K."/>
            <person name="Montsant A."/>
            <person name="Oudot-Le Secq M.P."/>
            <person name="Napoli C."/>
            <person name="Obornik M."/>
            <person name="Parker M.S."/>
            <person name="Petit J.L."/>
            <person name="Porcel B.M."/>
            <person name="Poulsen N."/>
            <person name="Robison M."/>
            <person name="Rychlewski L."/>
            <person name="Rynearson T.A."/>
            <person name="Schmutz J."/>
            <person name="Shapiro H."/>
            <person name="Siaut M."/>
            <person name="Stanley M."/>
            <person name="Sussman M.R."/>
            <person name="Taylor A.R."/>
            <person name="Vardi A."/>
            <person name="von Dassow P."/>
            <person name="Vyverman W."/>
            <person name="Willis A."/>
            <person name="Wyrwicz L.S."/>
            <person name="Rokhsar D.S."/>
            <person name="Weissenbach J."/>
            <person name="Armbrust E.V."/>
            <person name="Green B.R."/>
            <person name="Van de Peer Y."/>
            <person name="Grigoriev I.V."/>
        </authorList>
    </citation>
    <scope>NUCLEOTIDE SEQUENCE [LARGE SCALE GENOMIC DNA]</scope>
    <source>
        <strain evidence="2 3">CCAP 1055/1</strain>
    </source>
</reference>
<dbReference type="Proteomes" id="UP000000759">
    <property type="component" value="Chromosome 26"/>
</dbReference>
<reference evidence="3" key="2">
    <citation type="submission" date="2008-08" db="EMBL/GenBank/DDBJ databases">
        <authorList>
            <consortium name="Diatom Consortium"/>
            <person name="Grigoriev I."/>
            <person name="Grimwood J."/>
            <person name="Kuo A."/>
            <person name="Otillar R.P."/>
            <person name="Salamov A."/>
            <person name="Detter J.C."/>
            <person name="Lindquist E."/>
            <person name="Shapiro H."/>
            <person name="Lucas S."/>
            <person name="Glavina del Rio T."/>
            <person name="Pitluck S."/>
            <person name="Rokhsar D."/>
            <person name="Bowler C."/>
        </authorList>
    </citation>
    <scope>GENOME REANNOTATION</scope>
    <source>
        <strain evidence="3">CCAP 1055/1</strain>
    </source>
</reference>
<evidence type="ECO:0000256" key="1">
    <source>
        <dbReference type="SAM" id="SignalP"/>
    </source>
</evidence>
<dbReference type="InterPro" id="IPR045388">
    <property type="entry name" value="HHL1-like"/>
</dbReference>
<dbReference type="HOGENOM" id="CLU_1334169_0_0_1"/>
<keyword evidence="1" id="KW-0732">Signal</keyword>
<dbReference type="eggNOG" id="ENOG502S7SE">
    <property type="taxonomic scope" value="Eukaryota"/>
</dbReference>